<keyword evidence="3" id="KW-1185">Reference proteome</keyword>
<dbReference type="PANTHER" id="PTHR46306:SF1">
    <property type="entry name" value="BTB_POZ DOMAIN-CONTAINING PROTEIN 9"/>
    <property type="match status" value="1"/>
</dbReference>
<dbReference type="Gene3D" id="3.30.710.10">
    <property type="entry name" value="Potassium Channel Kv1.1, Chain A"/>
    <property type="match status" value="1"/>
</dbReference>
<dbReference type="InterPro" id="IPR011333">
    <property type="entry name" value="SKP1/BTB/POZ_sf"/>
</dbReference>
<dbReference type="PANTHER" id="PTHR46306">
    <property type="entry name" value="BTB/POZ DOMAIN-CONTAINING PROTEIN 9"/>
    <property type="match status" value="1"/>
</dbReference>
<dbReference type="InterPro" id="IPR052407">
    <property type="entry name" value="BTB_POZ_domain_cont_9"/>
</dbReference>
<dbReference type="PROSITE" id="PS50097">
    <property type="entry name" value="BTB"/>
    <property type="match status" value="1"/>
</dbReference>
<evidence type="ECO:0000259" key="1">
    <source>
        <dbReference type="PROSITE" id="PS50097"/>
    </source>
</evidence>
<sequence>MFNSGLRESITNEVELLDGTVDAFRLLLEYIYSGEMEINSKDIREVIEILSLAHKYDLTALIAPMEKFLQSSLSILNFAAIYSTSLYYSLPNLTNACMSFIVDHSVEIIKTDEFVELPAKCLEPFMMLMSQHTPIEYVVAGLTIWLDANPHQLKAFQFVLDVLGLALIKDETRVRIVKYLATIPAERWLSYEEMSNST</sequence>
<dbReference type="Pfam" id="PF07707">
    <property type="entry name" value="BACK"/>
    <property type="match status" value="1"/>
</dbReference>
<dbReference type="GO" id="GO:0005737">
    <property type="term" value="C:cytoplasm"/>
    <property type="evidence" value="ECO:0007669"/>
    <property type="project" value="TreeGrafter"/>
</dbReference>
<organism evidence="2 3">
    <name type="scientific">Ditylenchus destructor</name>
    <dbReference type="NCBI Taxonomy" id="166010"/>
    <lineage>
        <taxon>Eukaryota</taxon>
        <taxon>Metazoa</taxon>
        <taxon>Ecdysozoa</taxon>
        <taxon>Nematoda</taxon>
        <taxon>Chromadorea</taxon>
        <taxon>Rhabditida</taxon>
        <taxon>Tylenchina</taxon>
        <taxon>Tylenchomorpha</taxon>
        <taxon>Sphaerularioidea</taxon>
        <taxon>Anguinidae</taxon>
        <taxon>Anguininae</taxon>
        <taxon>Ditylenchus</taxon>
    </lineage>
</organism>
<dbReference type="Proteomes" id="UP001201812">
    <property type="component" value="Unassembled WGS sequence"/>
</dbReference>
<gene>
    <name evidence="2" type="ORF">DdX_03788</name>
</gene>
<dbReference type="Pfam" id="PF00651">
    <property type="entry name" value="BTB"/>
    <property type="match status" value="1"/>
</dbReference>
<comment type="caution">
    <text evidence="2">The sequence shown here is derived from an EMBL/GenBank/DDBJ whole genome shotgun (WGS) entry which is preliminary data.</text>
</comment>
<proteinExistence type="predicted"/>
<dbReference type="EMBL" id="JAKKPZ010000003">
    <property type="protein sequence ID" value="KAI1723624.1"/>
    <property type="molecule type" value="Genomic_DNA"/>
</dbReference>
<dbReference type="SUPFAM" id="SSF54695">
    <property type="entry name" value="POZ domain"/>
    <property type="match status" value="1"/>
</dbReference>
<evidence type="ECO:0000313" key="3">
    <source>
        <dbReference type="Proteomes" id="UP001201812"/>
    </source>
</evidence>
<dbReference type="GO" id="GO:0008344">
    <property type="term" value="P:adult locomotory behavior"/>
    <property type="evidence" value="ECO:0007669"/>
    <property type="project" value="TreeGrafter"/>
</dbReference>
<dbReference type="AlphaFoldDB" id="A0AAD4RBI0"/>
<dbReference type="Gene3D" id="1.25.40.420">
    <property type="match status" value="1"/>
</dbReference>
<name>A0AAD4RBI0_9BILA</name>
<dbReference type="GO" id="GO:0050804">
    <property type="term" value="P:modulation of chemical synaptic transmission"/>
    <property type="evidence" value="ECO:0007669"/>
    <property type="project" value="TreeGrafter"/>
</dbReference>
<protein>
    <submittedName>
        <fullName evidence="2">BTB/POZ domain-containing protein</fullName>
    </submittedName>
</protein>
<dbReference type="CDD" id="cd14733">
    <property type="entry name" value="BACK"/>
    <property type="match status" value="1"/>
</dbReference>
<evidence type="ECO:0000313" key="2">
    <source>
        <dbReference type="EMBL" id="KAI1723624.1"/>
    </source>
</evidence>
<dbReference type="InterPro" id="IPR000210">
    <property type="entry name" value="BTB/POZ_dom"/>
</dbReference>
<reference evidence="2" key="1">
    <citation type="submission" date="2022-01" db="EMBL/GenBank/DDBJ databases">
        <title>Genome Sequence Resource for Two Populations of Ditylenchus destructor, the Migratory Endoparasitic Phytonematode.</title>
        <authorList>
            <person name="Zhang H."/>
            <person name="Lin R."/>
            <person name="Xie B."/>
        </authorList>
    </citation>
    <scope>NUCLEOTIDE SEQUENCE</scope>
    <source>
        <strain evidence="2">BazhouSP</strain>
    </source>
</reference>
<feature type="domain" description="BTB" evidence="1">
    <location>
        <begin position="1"/>
        <end position="40"/>
    </location>
</feature>
<accession>A0AAD4RBI0</accession>
<dbReference type="GO" id="GO:0048512">
    <property type="term" value="P:circadian behavior"/>
    <property type="evidence" value="ECO:0007669"/>
    <property type="project" value="TreeGrafter"/>
</dbReference>
<dbReference type="InterPro" id="IPR011705">
    <property type="entry name" value="BACK"/>
</dbReference>